<keyword evidence="2" id="KW-1185">Reference proteome</keyword>
<dbReference type="AlphaFoldDB" id="A0A9N8W3P9"/>
<sequence>MKNSNIKKPLIEITRQANNLIDSSINDSVNLPINQSNADEDTIDNSNAVFEFEILNQSLNEITRSIHEQIENRSGYK</sequence>
<protein>
    <submittedName>
        <fullName evidence="1">24345_t:CDS:1</fullName>
    </submittedName>
</protein>
<proteinExistence type="predicted"/>
<evidence type="ECO:0000313" key="2">
    <source>
        <dbReference type="Proteomes" id="UP000789759"/>
    </source>
</evidence>
<organism evidence="1 2">
    <name type="scientific">Cetraspora pellucida</name>
    <dbReference type="NCBI Taxonomy" id="1433469"/>
    <lineage>
        <taxon>Eukaryota</taxon>
        <taxon>Fungi</taxon>
        <taxon>Fungi incertae sedis</taxon>
        <taxon>Mucoromycota</taxon>
        <taxon>Glomeromycotina</taxon>
        <taxon>Glomeromycetes</taxon>
        <taxon>Diversisporales</taxon>
        <taxon>Gigasporaceae</taxon>
        <taxon>Cetraspora</taxon>
    </lineage>
</organism>
<name>A0A9N8W3P9_9GLOM</name>
<dbReference type="OrthoDB" id="10417359at2759"/>
<dbReference type="Proteomes" id="UP000789759">
    <property type="component" value="Unassembled WGS sequence"/>
</dbReference>
<dbReference type="EMBL" id="CAJVQA010000463">
    <property type="protein sequence ID" value="CAG8476112.1"/>
    <property type="molecule type" value="Genomic_DNA"/>
</dbReference>
<accession>A0A9N8W3P9</accession>
<reference evidence="1" key="1">
    <citation type="submission" date="2021-06" db="EMBL/GenBank/DDBJ databases">
        <authorList>
            <person name="Kallberg Y."/>
            <person name="Tangrot J."/>
            <person name="Rosling A."/>
        </authorList>
    </citation>
    <scope>NUCLEOTIDE SEQUENCE</scope>
    <source>
        <strain evidence="1">FL966</strain>
    </source>
</reference>
<comment type="caution">
    <text evidence="1">The sequence shown here is derived from an EMBL/GenBank/DDBJ whole genome shotgun (WGS) entry which is preliminary data.</text>
</comment>
<gene>
    <name evidence="1" type="ORF">CPELLU_LOCUS1304</name>
</gene>
<evidence type="ECO:0000313" key="1">
    <source>
        <dbReference type="EMBL" id="CAG8476112.1"/>
    </source>
</evidence>